<dbReference type="AlphaFoldDB" id="A0A941IRT1"/>
<name>A0A941IRT1_9ACTN</name>
<dbReference type="EMBL" id="JAGSOG010000224">
    <property type="protein sequence ID" value="MBR7837704.1"/>
    <property type="molecule type" value="Genomic_DNA"/>
</dbReference>
<keyword evidence="4" id="KW-1185">Reference proteome</keyword>
<evidence type="ECO:0000256" key="2">
    <source>
        <dbReference type="SAM" id="SignalP"/>
    </source>
</evidence>
<evidence type="ECO:0000313" key="3">
    <source>
        <dbReference type="EMBL" id="MBR7837704.1"/>
    </source>
</evidence>
<dbReference type="GO" id="GO:0005975">
    <property type="term" value="P:carbohydrate metabolic process"/>
    <property type="evidence" value="ECO:0007669"/>
    <property type="project" value="UniProtKB-ARBA"/>
</dbReference>
<evidence type="ECO:0000313" key="4">
    <source>
        <dbReference type="Proteomes" id="UP000675781"/>
    </source>
</evidence>
<dbReference type="Proteomes" id="UP000675781">
    <property type="component" value="Unassembled WGS sequence"/>
</dbReference>
<dbReference type="Gene3D" id="2.60.40.10">
    <property type="entry name" value="Immunoglobulins"/>
    <property type="match status" value="1"/>
</dbReference>
<proteinExistence type="predicted"/>
<feature type="compositionally biased region" description="Basic residues" evidence="1">
    <location>
        <begin position="124"/>
        <end position="149"/>
    </location>
</feature>
<feature type="chain" id="PRO_5038039493" evidence="2">
    <location>
        <begin position="28"/>
        <end position="222"/>
    </location>
</feature>
<evidence type="ECO:0000256" key="1">
    <source>
        <dbReference type="SAM" id="MobiDB-lite"/>
    </source>
</evidence>
<gene>
    <name evidence="3" type="ORF">KDL01_30780</name>
</gene>
<comment type="caution">
    <text evidence="3">The sequence shown here is derived from an EMBL/GenBank/DDBJ whole genome shotgun (WGS) entry which is preliminary data.</text>
</comment>
<feature type="region of interest" description="Disordered" evidence="1">
    <location>
        <begin position="65"/>
        <end position="149"/>
    </location>
</feature>
<keyword evidence="2" id="KW-0732">Signal</keyword>
<sequence>MSRIFHRALAVSVIGTAALAAPAAAMAADSGSSGTGETATSVVIHLPQRAQPGQPFTVTARIVPQDGVATPGSPDGDTDAMGSPDGSADGSTVAPDPAPDRRGNMPETRGAIGTDNGPTDTGKGKAKGPGHRKGAGHHKGKKGKTKAKRHAVTGEVTFFLDGKAQPPVEVTHDLASEQINVPIGRHTISAEYSGDANFGGADSPTVAFALLDGTQQDGGSQE</sequence>
<dbReference type="InterPro" id="IPR013783">
    <property type="entry name" value="Ig-like_fold"/>
</dbReference>
<protein>
    <submittedName>
        <fullName evidence="3">Ig-like domain repeat protein</fullName>
    </submittedName>
</protein>
<dbReference type="RefSeq" id="WP_212532172.1">
    <property type="nucleotide sequence ID" value="NZ_JAGSOG010000224.1"/>
</dbReference>
<feature type="signal peptide" evidence="2">
    <location>
        <begin position="1"/>
        <end position="27"/>
    </location>
</feature>
<accession>A0A941IRT1</accession>
<organism evidence="3 4">
    <name type="scientific">Actinospica durhamensis</name>
    <dbReference type="NCBI Taxonomy" id="1508375"/>
    <lineage>
        <taxon>Bacteria</taxon>
        <taxon>Bacillati</taxon>
        <taxon>Actinomycetota</taxon>
        <taxon>Actinomycetes</taxon>
        <taxon>Catenulisporales</taxon>
        <taxon>Actinospicaceae</taxon>
        <taxon>Actinospica</taxon>
    </lineage>
</organism>
<reference evidence="3" key="1">
    <citation type="submission" date="2021-04" db="EMBL/GenBank/DDBJ databases">
        <title>Genome based classification of Actinospica acidithermotolerans sp. nov., an actinobacterium isolated from an Indonesian hot spring.</title>
        <authorList>
            <person name="Kusuma A.B."/>
            <person name="Putra K.E."/>
            <person name="Nafisah S."/>
            <person name="Loh J."/>
            <person name="Nouioui I."/>
            <person name="Goodfellow M."/>
        </authorList>
    </citation>
    <scope>NUCLEOTIDE SEQUENCE</scope>
    <source>
        <strain evidence="3">CSCA 57</strain>
    </source>
</reference>